<dbReference type="InterPro" id="IPR015867">
    <property type="entry name" value="N-reg_PII/ATP_PRibTrfase_C"/>
</dbReference>
<evidence type="ECO:0000256" key="1">
    <source>
        <dbReference type="ARBA" id="ARBA00010169"/>
    </source>
</evidence>
<dbReference type="SUPFAM" id="SSF54913">
    <property type="entry name" value="GlnB-like"/>
    <property type="match status" value="1"/>
</dbReference>
<accession>A0A164N024</accession>
<protein>
    <submittedName>
        <fullName evidence="2">CutA protein</fullName>
    </submittedName>
</protein>
<proteinExistence type="inferred from homology"/>
<gene>
    <name evidence="2" type="ORF">APZ42_031258</name>
</gene>
<dbReference type="STRING" id="35525.A0A164N024"/>
<evidence type="ECO:0000313" key="2">
    <source>
        <dbReference type="EMBL" id="KZS05529.1"/>
    </source>
</evidence>
<dbReference type="InterPro" id="IPR011322">
    <property type="entry name" value="N-reg_PII-like_a/b"/>
</dbReference>
<dbReference type="PANTHER" id="PTHR23419">
    <property type="entry name" value="DIVALENT CATION TOLERANCE CUTA-RELATED"/>
    <property type="match status" value="1"/>
</dbReference>
<comment type="caution">
    <text evidence="2">The sequence shown here is derived from an EMBL/GenBank/DDBJ whole genome shotgun (WGS) entry which is preliminary data.</text>
</comment>
<reference evidence="2 3" key="1">
    <citation type="submission" date="2016-03" db="EMBL/GenBank/DDBJ databases">
        <title>EvidentialGene: Evidence-directed Construction of Genes on Genomes.</title>
        <authorList>
            <person name="Gilbert D.G."/>
            <person name="Choi J.-H."/>
            <person name="Mockaitis K."/>
            <person name="Colbourne J."/>
            <person name="Pfrender M."/>
        </authorList>
    </citation>
    <scope>NUCLEOTIDE SEQUENCE [LARGE SCALE GENOMIC DNA]</scope>
    <source>
        <strain evidence="2 3">Xinb3</strain>
        <tissue evidence="2">Complete organism</tissue>
    </source>
</reference>
<dbReference type="InterPro" id="IPR004323">
    <property type="entry name" value="Ion_tolerance_CutA"/>
</dbReference>
<dbReference type="Proteomes" id="UP000076858">
    <property type="component" value="Unassembled WGS sequence"/>
</dbReference>
<dbReference type="GO" id="GO:0010038">
    <property type="term" value="P:response to metal ion"/>
    <property type="evidence" value="ECO:0007669"/>
    <property type="project" value="InterPro"/>
</dbReference>
<dbReference type="Pfam" id="PF03091">
    <property type="entry name" value="CutA1"/>
    <property type="match status" value="1"/>
</dbReference>
<comment type="similarity">
    <text evidence="1">Belongs to the CutA family.</text>
</comment>
<name>A0A164N024_9CRUS</name>
<sequence>MTIIALEVLSRHLSKRIVNCGLHFRMHSMAFITAPDEEVAKNIARGLVSAKLAACVNIIPKITSVYNWDGKINEDSEVLMMVKTRTSVLPVLTEYVKKHHPYKVCEVISTKILQGNQPYLDWILESVPEKVVDEL</sequence>
<dbReference type="OrthoDB" id="2017693at2759"/>
<dbReference type="EMBL" id="LRGB01002909">
    <property type="protein sequence ID" value="KZS05529.1"/>
    <property type="molecule type" value="Genomic_DNA"/>
</dbReference>
<organism evidence="2 3">
    <name type="scientific">Daphnia magna</name>
    <dbReference type="NCBI Taxonomy" id="35525"/>
    <lineage>
        <taxon>Eukaryota</taxon>
        <taxon>Metazoa</taxon>
        <taxon>Ecdysozoa</taxon>
        <taxon>Arthropoda</taxon>
        <taxon>Crustacea</taxon>
        <taxon>Branchiopoda</taxon>
        <taxon>Diplostraca</taxon>
        <taxon>Cladocera</taxon>
        <taxon>Anomopoda</taxon>
        <taxon>Daphniidae</taxon>
        <taxon>Daphnia</taxon>
    </lineage>
</organism>
<dbReference type="Gene3D" id="3.30.70.120">
    <property type="match status" value="1"/>
</dbReference>
<evidence type="ECO:0000313" key="3">
    <source>
        <dbReference type="Proteomes" id="UP000076858"/>
    </source>
</evidence>
<keyword evidence="3" id="KW-1185">Reference proteome</keyword>
<dbReference type="PANTHER" id="PTHR23419:SF8">
    <property type="entry name" value="FI09726P"/>
    <property type="match status" value="1"/>
</dbReference>
<dbReference type="GO" id="GO:0005507">
    <property type="term" value="F:copper ion binding"/>
    <property type="evidence" value="ECO:0007669"/>
    <property type="project" value="TreeGrafter"/>
</dbReference>
<dbReference type="AlphaFoldDB" id="A0A164N024"/>